<dbReference type="EMBL" id="CABWLC010000007">
    <property type="protein sequence ID" value="VXA83217.1"/>
    <property type="molecule type" value="Genomic_DNA"/>
</dbReference>
<dbReference type="Proteomes" id="UP000439123">
    <property type="component" value="Unassembled WGS sequence"/>
</dbReference>
<dbReference type="Gene3D" id="3.40.50.300">
    <property type="entry name" value="P-loop containing nucleotide triphosphate hydrolases"/>
    <property type="match status" value="2"/>
</dbReference>
<reference evidence="3 4" key="1">
    <citation type="submission" date="2019-10" db="EMBL/GenBank/DDBJ databases">
        <authorList>
            <person name="Karimi E."/>
        </authorList>
    </citation>
    <scope>NUCLEOTIDE SEQUENCE [LARGE SCALE GENOMIC DNA]</scope>
    <source>
        <strain evidence="3">Aeromonas sp. 8C</strain>
    </source>
</reference>
<dbReference type="AlphaFoldDB" id="A0A653KV73"/>
<dbReference type="InterPro" id="IPR038729">
    <property type="entry name" value="Rad50/SbcC_AAA"/>
</dbReference>
<feature type="domain" description="Rad50/SbcC-type AAA" evidence="2">
    <location>
        <begin position="5"/>
        <end position="232"/>
    </location>
</feature>
<name>A0A653KV73_AERVE</name>
<dbReference type="PANTHER" id="PTHR32114">
    <property type="entry name" value="ABC TRANSPORTER ABCH.3"/>
    <property type="match status" value="1"/>
</dbReference>
<organism evidence="3 4">
    <name type="scientific">Aeromonas veronii</name>
    <dbReference type="NCBI Taxonomy" id="654"/>
    <lineage>
        <taxon>Bacteria</taxon>
        <taxon>Pseudomonadati</taxon>
        <taxon>Pseudomonadota</taxon>
        <taxon>Gammaproteobacteria</taxon>
        <taxon>Aeromonadales</taxon>
        <taxon>Aeromonadaceae</taxon>
        <taxon>Aeromonas</taxon>
    </lineage>
</organism>
<evidence type="ECO:0000259" key="2">
    <source>
        <dbReference type="Pfam" id="PF13476"/>
    </source>
</evidence>
<keyword evidence="1" id="KW-0175">Coiled coil</keyword>
<evidence type="ECO:0000313" key="3">
    <source>
        <dbReference type="EMBL" id="VXA83217.1"/>
    </source>
</evidence>
<dbReference type="SUPFAM" id="SSF52540">
    <property type="entry name" value="P-loop containing nucleoside triphosphate hydrolases"/>
    <property type="match status" value="1"/>
</dbReference>
<proteinExistence type="predicted"/>
<sequence length="659" mass="75054">MIFEQLVLENFGIYKGRHEVDLDSPDHKRPIILFGALNGGGKTTFLDALQLALYGRHAKCSNRGRLSYSAYLEQAINRYATEKRASLSLRFRHTILGKDHIYEINRAWEKEADKECKEVVVVSHNGHPDALLSEHWGEFINEFIPQSLSELFFFDGEKIEHLADPTRSASLVKTGIESLLGLELLSQLNIDLDVLKKRGQNQLLDPKQKVKLEEAEARLAAFWEAQNTLQNNLIDIDENILDREAEVAYWRQQLKDNGAHLLHKKDEISRQQVEITTKIDGINSELIKLAAGALPLKLVSSLIEQTKSQLYKEDEIKRYHTARSLLINQENKIFGLLNERGTAHNVIQSLQTELSKEREASDQLYSEACYLNSSPAIFDGLAERIAAEEQEASTLMQEKEKLYEKLQFVERQLAAIPELASVEHIITRSVGADNELGKAKKEKEDLLVAAQKLATDIEQAEIQVTSIRVQGNAIDFEQQRQQQLFAHMGRLQNIVDSFKTDLIKDNIDKLQTKIISKFNQVKRKDSLITKIEIDTDTFVLTLYAQDNKPISPARLSAGERQLLAIAVLWGLADESGKELPTIIDTPMGRLDGQHRSHLIKHYFPQAASQVILLSTDEEIQGKYYKELKPYIAKEYHICFEEQNFTSTINPGYFPERNND</sequence>
<dbReference type="PANTHER" id="PTHR32114:SF2">
    <property type="entry name" value="ABC TRANSPORTER ABCH.3"/>
    <property type="match status" value="1"/>
</dbReference>
<dbReference type="Pfam" id="PF13476">
    <property type="entry name" value="AAA_23"/>
    <property type="match status" value="1"/>
</dbReference>
<evidence type="ECO:0000256" key="1">
    <source>
        <dbReference type="SAM" id="Coils"/>
    </source>
</evidence>
<dbReference type="InterPro" id="IPR027417">
    <property type="entry name" value="P-loop_NTPase"/>
</dbReference>
<evidence type="ECO:0000313" key="4">
    <source>
        <dbReference type="Proteomes" id="UP000439123"/>
    </source>
</evidence>
<dbReference type="GO" id="GO:0006302">
    <property type="term" value="P:double-strand break repair"/>
    <property type="evidence" value="ECO:0007669"/>
    <property type="project" value="InterPro"/>
</dbReference>
<dbReference type="InterPro" id="IPR017599">
    <property type="entry name" value="DNA_S_DndD"/>
</dbReference>
<gene>
    <name evidence="3" type="ORF">AERO8C_150060</name>
</gene>
<protein>
    <submittedName>
        <fullName evidence="3">Chromosome segregation protein</fullName>
    </submittedName>
</protein>
<accession>A0A653KV73</accession>
<dbReference type="NCBIfam" id="TIGR03185">
    <property type="entry name" value="DNA_S_dndD"/>
    <property type="match status" value="1"/>
</dbReference>
<feature type="coiled-coil region" evidence="1">
    <location>
        <begin position="347"/>
        <end position="412"/>
    </location>
</feature>
<dbReference type="RefSeq" id="WP_159158725.1">
    <property type="nucleotide sequence ID" value="NZ_LR732798.1"/>
</dbReference>
<dbReference type="GO" id="GO:0016887">
    <property type="term" value="F:ATP hydrolysis activity"/>
    <property type="evidence" value="ECO:0007669"/>
    <property type="project" value="InterPro"/>
</dbReference>